<name>A0AAE1ME02_9FABA</name>
<evidence type="ECO:0000256" key="3">
    <source>
        <dbReference type="ARBA" id="ARBA00022692"/>
    </source>
</evidence>
<evidence type="ECO:0000256" key="10">
    <source>
        <dbReference type="SAM" id="MobiDB-lite"/>
    </source>
</evidence>
<feature type="compositionally biased region" description="Basic and acidic residues" evidence="10">
    <location>
        <begin position="165"/>
        <end position="191"/>
    </location>
</feature>
<keyword evidence="7 11" id="KW-0472">Membrane</keyword>
<keyword evidence="4" id="KW-0677">Repeat</keyword>
<comment type="subcellular location">
    <subcellularLocation>
        <location evidence="1">Cell membrane</location>
        <topology evidence="1">Single-pass membrane protein</topology>
    </subcellularLocation>
</comment>
<dbReference type="GO" id="GO:0005886">
    <property type="term" value="C:plasma membrane"/>
    <property type="evidence" value="ECO:0007669"/>
    <property type="project" value="UniProtKB-SubCell"/>
</dbReference>
<keyword evidence="14" id="KW-1185">Reference proteome</keyword>
<dbReference type="EMBL" id="JAWXYG010000013">
    <property type="protein sequence ID" value="KAK4256466.1"/>
    <property type="molecule type" value="Genomic_DNA"/>
</dbReference>
<feature type="compositionally biased region" description="Basic and acidic residues" evidence="10">
    <location>
        <begin position="288"/>
        <end position="330"/>
    </location>
</feature>
<gene>
    <name evidence="13" type="ORF">QN277_009323</name>
</gene>
<feature type="region of interest" description="Disordered" evidence="10">
    <location>
        <begin position="103"/>
        <end position="330"/>
    </location>
</feature>
<feature type="domain" description="SHSP" evidence="12">
    <location>
        <begin position="12"/>
        <end position="118"/>
    </location>
</feature>
<dbReference type="Proteomes" id="UP001293593">
    <property type="component" value="Unassembled WGS sequence"/>
</dbReference>
<evidence type="ECO:0000256" key="11">
    <source>
        <dbReference type="SAM" id="Phobius"/>
    </source>
</evidence>
<accession>A0AAE1ME02</accession>
<comment type="caution">
    <text evidence="13">The sequence shown here is derived from an EMBL/GenBank/DDBJ whole genome shotgun (WGS) entry which is preliminary data.</text>
</comment>
<sequence length="399" mass="45673">MKTRTSSNSVGRVYDDFDPSNEYSENHEAHFLQILLPGFKREQLNISFMHFTRTLNISGERQIDGENDKWLRFNQSYPIPENCEEEKLQANFAHGVLTITMPKKYTSQQSPKTEAQQKKQKPRPERKTQEDISQKAQEMPPRPRLEEPKPDKAQEKTPQKYSHAQVEEPRPKKAQERMEGLKPGKAHDEHIPQGSTPSKWEEQKPEEAQEEEIPFKFRIPRGKEDLIQKIVDNGRGLKDLGSQEPTKEPRPTKTEEEETEPKPTITKPQRKPIDETEQRPTFKVAPKKPKDEKGGEEIDRESEGKLAGKAEKMFQEKEIRTRKRTAEKGSLLKKEDMVSTIGKGMREVSASTSEVVTKISEGKWKEEEKPMLVNMGAAILVIAALGVYVSYKLTSSGDA</sequence>
<feature type="compositionally biased region" description="Basic and acidic residues" evidence="10">
    <location>
        <begin position="245"/>
        <end position="254"/>
    </location>
</feature>
<keyword evidence="5" id="KW-0611">Plant defense</keyword>
<keyword evidence="6 11" id="KW-1133">Transmembrane helix</keyword>
<dbReference type="PANTHER" id="PTHR43670">
    <property type="entry name" value="HEAT SHOCK PROTEIN 26"/>
    <property type="match status" value="1"/>
</dbReference>
<dbReference type="PANTHER" id="PTHR43670:SF121">
    <property type="entry name" value="PROTEIN RESTRICTED TEV MOVEMENT 2"/>
    <property type="match status" value="1"/>
</dbReference>
<dbReference type="GO" id="GO:0006952">
    <property type="term" value="P:defense response"/>
    <property type="evidence" value="ECO:0007669"/>
    <property type="project" value="UniProtKB-KW"/>
</dbReference>
<dbReference type="InterPro" id="IPR008978">
    <property type="entry name" value="HSP20-like_chaperone"/>
</dbReference>
<feature type="transmembrane region" description="Helical" evidence="11">
    <location>
        <begin position="372"/>
        <end position="391"/>
    </location>
</feature>
<evidence type="ECO:0000256" key="8">
    <source>
        <dbReference type="PROSITE-ProRule" id="PRU00285"/>
    </source>
</evidence>
<evidence type="ECO:0000256" key="7">
    <source>
        <dbReference type="ARBA" id="ARBA00023136"/>
    </source>
</evidence>
<evidence type="ECO:0000313" key="14">
    <source>
        <dbReference type="Proteomes" id="UP001293593"/>
    </source>
</evidence>
<dbReference type="SUPFAM" id="SSF49764">
    <property type="entry name" value="HSP20-like chaperones"/>
    <property type="match status" value="1"/>
</dbReference>
<keyword evidence="3 11" id="KW-0812">Transmembrane</keyword>
<feature type="compositionally biased region" description="Basic and acidic residues" evidence="10">
    <location>
        <begin position="122"/>
        <end position="133"/>
    </location>
</feature>
<dbReference type="Gene3D" id="2.60.40.790">
    <property type="match status" value="1"/>
</dbReference>
<dbReference type="CDD" id="cd06464">
    <property type="entry name" value="ACD_sHsps-like"/>
    <property type="match status" value="1"/>
</dbReference>
<comment type="similarity">
    <text evidence="8 9">Belongs to the small heat shock protein (HSP20) family.</text>
</comment>
<evidence type="ECO:0000259" key="12">
    <source>
        <dbReference type="PROSITE" id="PS01031"/>
    </source>
</evidence>
<dbReference type="PROSITE" id="PS01031">
    <property type="entry name" value="SHSP"/>
    <property type="match status" value="1"/>
</dbReference>
<evidence type="ECO:0000256" key="4">
    <source>
        <dbReference type="ARBA" id="ARBA00022737"/>
    </source>
</evidence>
<dbReference type="AlphaFoldDB" id="A0AAE1ME02"/>
<feature type="compositionally biased region" description="Basic and acidic residues" evidence="10">
    <location>
        <begin position="141"/>
        <end position="158"/>
    </location>
</feature>
<evidence type="ECO:0000256" key="6">
    <source>
        <dbReference type="ARBA" id="ARBA00022989"/>
    </source>
</evidence>
<dbReference type="Pfam" id="PF00011">
    <property type="entry name" value="HSP20"/>
    <property type="match status" value="1"/>
</dbReference>
<dbReference type="GO" id="GO:0034605">
    <property type="term" value="P:cellular response to heat"/>
    <property type="evidence" value="ECO:0007669"/>
    <property type="project" value="TreeGrafter"/>
</dbReference>
<reference evidence="13" key="1">
    <citation type="submission" date="2023-10" db="EMBL/GenBank/DDBJ databases">
        <title>Chromosome-level genome of the transformable northern wattle, Acacia crassicarpa.</title>
        <authorList>
            <person name="Massaro I."/>
            <person name="Sinha N.R."/>
            <person name="Poethig S."/>
            <person name="Leichty A.R."/>
        </authorList>
    </citation>
    <scope>NUCLEOTIDE SEQUENCE</scope>
    <source>
        <strain evidence="13">Acra3RX</strain>
        <tissue evidence="13">Leaf</tissue>
    </source>
</reference>
<organism evidence="13 14">
    <name type="scientific">Acacia crassicarpa</name>
    <name type="common">northern wattle</name>
    <dbReference type="NCBI Taxonomy" id="499986"/>
    <lineage>
        <taxon>Eukaryota</taxon>
        <taxon>Viridiplantae</taxon>
        <taxon>Streptophyta</taxon>
        <taxon>Embryophyta</taxon>
        <taxon>Tracheophyta</taxon>
        <taxon>Spermatophyta</taxon>
        <taxon>Magnoliopsida</taxon>
        <taxon>eudicotyledons</taxon>
        <taxon>Gunneridae</taxon>
        <taxon>Pentapetalae</taxon>
        <taxon>rosids</taxon>
        <taxon>fabids</taxon>
        <taxon>Fabales</taxon>
        <taxon>Fabaceae</taxon>
        <taxon>Caesalpinioideae</taxon>
        <taxon>mimosoid clade</taxon>
        <taxon>Acacieae</taxon>
        <taxon>Acacia</taxon>
    </lineage>
</organism>
<feature type="compositionally biased region" description="Polar residues" evidence="10">
    <location>
        <begin position="105"/>
        <end position="114"/>
    </location>
</feature>
<evidence type="ECO:0000256" key="5">
    <source>
        <dbReference type="ARBA" id="ARBA00022821"/>
    </source>
</evidence>
<evidence type="ECO:0000256" key="9">
    <source>
        <dbReference type="RuleBase" id="RU003616"/>
    </source>
</evidence>
<proteinExistence type="inferred from homology"/>
<evidence type="ECO:0000256" key="2">
    <source>
        <dbReference type="ARBA" id="ARBA00022475"/>
    </source>
</evidence>
<keyword evidence="2" id="KW-1003">Cell membrane</keyword>
<dbReference type="InterPro" id="IPR002068">
    <property type="entry name" value="A-crystallin/Hsp20_dom"/>
</dbReference>
<evidence type="ECO:0000313" key="13">
    <source>
        <dbReference type="EMBL" id="KAK4256466.1"/>
    </source>
</evidence>
<evidence type="ECO:0000256" key="1">
    <source>
        <dbReference type="ARBA" id="ARBA00004162"/>
    </source>
</evidence>
<protein>
    <recommendedName>
        <fullName evidence="12">SHSP domain-containing protein</fullName>
    </recommendedName>
</protein>
<feature type="compositionally biased region" description="Basic and acidic residues" evidence="10">
    <location>
        <begin position="271"/>
        <end position="280"/>
    </location>
</feature>